<dbReference type="AlphaFoldDB" id="A0A0G0QWV2"/>
<dbReference type="Gene3D" id="3.40.1010.10">
    <property type="entry name" value="Cobalt-precorrin-4 Transmethylase, Domain 1"/>
    <property type="match status" value="1"/>
</dbReference>
<dbReference type="GO" id="GO:0032259">
    <property type="term" value="P:methylation"/>
    <property type="evidence" value="ECO:0007669"/>
    <property type="project" value="UniProtKB-KW"/>
</dbReference>
<dbReference type="Proteomes" id="UP000034799">
    <property type="component" value="Unassembled WGS sequence"/>
</dbReference>
<keyword evidence="1" id="KW-0808">Transferase</keyword>
<keyword evidence="1" id="KW-0489">Methyltransferase</keyword>
<name>A0A0G0QWV2_9BACT</name>
<dbReference type="SUPFAM" id="SSF53790">
    <property type="entry name" value="Tetrapyrrole methylase"/>
    <property type="match status" value="1"/>
</dbReference>
<accession>A0A0G0QWV2</accession>
<dbReference type="GO" id="GO:0008168">
    <property type="term" value="F:methyltransferase activity"/>
    <property type="evidence" value="ECO:0007669"/>
    <property type="project" value="UniProtKB-KW"/>
</dbReference>
<dbReference type="CDD" id="cd11649">
    <property type="entry name" value="RsmI_like"/>
    <property type="match status" value="1"/>
</dbReference>
<dbReference type="InterPro" id="IPR014776">
    <property type="entry name" value="4pyrrole_Mease_sub2"/>
</dbReference>
<sequence length="233" mass="26228">MEKGKLYLIPTSLSGMPLVDVYPENILTIIREIKTFVVETPKIGRSFLKGLYKDVKIFDLKFYTLNENIRQISPIIYDLKSGHDIGVISDAGAPGIGDMGTDLVFEAQRNEINVIPIVGPSAIMLAIMASGLSGQSFAFNGYLPKEQEARVKKIKQLEEASHKLNQAQVFIETPYRAQYVYEDIIKSCKDNTYLSLSVDLTDEKGFSKTKRAGEWKKENVDISKRQVVFIIQK</sequence>
<protein>
    <submittedName>
        <fullName evidence="1">Tetrapyrrole methylase family protein</fullName>
    </submittedName>
</protein>
<dbReference type="STRING" id="1619100.UT34_C0001G0127"/>
<dbReference type="EMBL" id="LBWK01000001">
    <property type="protein sequence ID" value="KKR06087.1"/>
    <property type="molecule type" value="Genomic_DNA"/>
</dbReference>
<dbReference type="PANTHER" id="PTHR46111:SF2">
    <property type="entry name" value="SAM-DEPENDENT METHYLTRANSFERASE"/>
    <property type="match status" value="1"/>
</dbReference>
<dbReference type="InterPro" id="IPR014777">
    <property type="entry name" value="4pyrrole_Mease_sub1"/>
</dbReference>
<evidence type="ECO:0000313" key="2">
    <source>
        <dbReference type="Proteomes" id="UP000034799"/>
    </source>
</evidence>
<dbReference type="InterPro" id="IPR035996">
    <property type="entry name" value="4pyrrol_Methylase_sf"/>
</dbReference>
<dbReference type="PANTHER" id="PTHR46111">
    <property type="entry name" value="RIBOSOMAL RNA SMALL SUBUNIT METHYLTRANSFERASE I"/>
    <property type="match status" value="1"/>
</dbReference>
<evidence type="ECO:0000313" key="1">
    <source>
        <dbReference type="EMBL" id="KKR06087.1"/>
    </source>
</evidence>
<dbReference type="InterPro" id="IPR008189">
    <property type="entry name" value="rRNA_ssu_MeTfrase_I"/>
</dbReference>
<organism evidence="1 2">
    <name type="scientific">candidate division WS6 bacterium GW2011_GWF2_39_15</name>
    <dbReference type="NCBI Taxonomy" id="1619100"/>
    <lineage>
        <taxon>Bacteria</taxon>
        <taxon>Candidatus Dojkabacteria</taxon>
    </lineage>
</organism>
<reference evidence="1 2" key="1">
    <citation type="journal article" date="2015" name="Nature">
        <title>rRNA introns, odd ribosomes, and small enigmatic genomes across a large radiation of phyla.</title>
        <authorList>
            <person name="Brown C.T."/>
            <person name="Hug L.A."/>
            <person name="Thomas B.C."/>
            <person name="Sharon I."/>
            <person name="Castelle C.J."/>
            <person name="Singh A."/>
            <person name="Wilkins M.J."/>
            <person name="Williams K.H."/>
            <person name="Banfield J.F."/>
        </authorList>
    </citation>
    <scope>NUCLEOTIDE SEQUENCE [LARGE SCALE GENOMIC DNA]</scope>
</reference>
<gene>
    <name evidence="1" type="ORF">UT34_C0001G0127</name>
</gene>
<comment type="caution">
    <text evidence="1">The sequence shown here is derived from an EMBL/GenBank/DDBJ whole genome shotgun (WGS) entry which is preliminary data.</text>
</comment>
<proteinExistence type="predicted"/>
<dbReference type="Gene3D" id="3.30.950.10">
    <property type="entry name" value="Methyltransferase, Cobalt-precorrin-4 Transmethylase, Domain 2"/>
    <property type="match status" value="1"/>
</dbReference>